<organism evidence="1 2">
    <name type="scientific">Rubellimicrobium rubrum</name>
    <dbReference type="NCBI Taxonomy" id="2585369"/>
    <lineage>
        <taxon>Bacteria</taxon>
        <taxon>Pseudomonadati</taxon>
        <taxon>Pseudomonadota</taxon>
        <taxon>Alphaproteobacteria</taxon>
        <taxon>Rhodobacterales</taxon>
        <taxon>Roseobacteraceae</taxon>
        <taxon>Rubellimicrobium</taxon>
    </lineage>
</organism>
<evidence type="ECO:0008006" key="3">
    <source>
        <dbReference type="Google" id="ProtNLM"/>
    </source>
</evidence>
<dbReference type="Proteomes" id="UP000305887">
    <property type="component" value="Unassembled WGS sequence"/>
</dbReference>
<sequence length="142" mass="15606">MGEFGQASLGSPSPWVQSYVGLPYVLGVAECGHRAALVWRERFGLHVSASPAFGDMAAAQNHIQDHLSGGDWLRVSSPLEGDAVIMWKGAHVSHVGVWIAPGYVLHCTRRDGMVLTPEAELEHQGFPVYGYFRHYHQQRLAA</sequence>
<dbReference type="OrthoDB" id="7857195at2"/>
<dbReference type="EMBL" id="VDFU01000025">
    <property type="protein sequence ID" value="TNC47473.1"/>
    <property type="molecule type" value="Genomic_DNA"/>
</dbReference>
<proteinExistence type="predicted"/>
<evidence type="ECO:0000313" key="2">
    <source>
        <dbReference type="Proteomes" id="UP000305887"/>
    </source>
</evidence>
<accession>A0A5C4MUI5</accession>
<evidence type="ECO:0000313" key="1">
    <source>
        <dbReference type="EMBL" id="TNC47473.1"/>
    </source>
</evidence>
<dbReference type="InterPro" id="IPR038765">
    <property type="entry name" value="Papain-like_cys_pep_sf"/>
</dbReference>
<dbReference type="Gene3D" id="3.90.1720.10">
    <property type="entry name" value="endopeptidase domain like (from Nostoc punctiforme)"/>
    <property type="match status" value="1"/>
</dbReference>
<reference evidence="1 2" key="1">
    <citation type="submission" date="2019-06" db="EMBL/GenBank/DDBJ databases">
        <title>YIM 131921 draft genome.</title>
        <authorList>
            <person name="Jiang L."/>
        </authorList>
    </citation>
    <scope>NUCLEOTIDE SEQUENCE [LARGE SCALE GENOMIC DNA]</scope>
    <source>
        <strain evidence="1 2">YIM 131921</strain>
    </source>
</reference>
<name>A0A5C4MUI5_9RHOB</name>
<protein>
    <recommendedName>
        <fullName evidence="3">NlpC/P60 family protein</fullName>
    </recommendedName>
</protein>
<dbReference type="SUPFAM" id="SSF54001">
    <property type="entry name" value="Cysteine proteinases"/>
    <property type="match status" value="1"/>
</dbReference>
<keyword evidence="2" id="KW-1185">Reference proteome</keyword>
<gene>
    <name evidence="1" type="ORF">FHG66_16460</name>
</gene>
<comment type="caution">
    <text evidence="1">The sequence shown here is derived from an EMBL/GenBank/DDBJ whole genome shotgun (WGS) entry which is preliminary data.</text>
</comment>
<dbReference type="AlphaFoldDB" id="A0A5C4MUI5"/>
<dbReference type="RefSeq" id="WP_139078146.1">
    <property type="nucleotide sequence ID" value="NZ_VDFU01000025.1"/>
</dbReference>